<dbReference type="AlphaFoldDB" id="A0A0C3NA73"/>
<feature type="compositionally biased region" description="Polar residues" evidence="1">
    <location>
        <begin position="203"/>
        <end position="212"/>
    </location>
</feature>
<organism evidence="2 3">
    <name type="scientific">Phlebiopsis gigantea (strain 11061_1 CR5-6)</name>
    <name type="common">White-rot fungus</name>
    <name type="synonym">Peniophora gigantea</name>
    <dbReference type="NCBI Taxonomy" id="745531"/>
    <lineage>
        <taxon>Eukaryota</taxon>
        <taxon>Fungi</taxon>
        <taxon>Dikarya</taxon>
        <taxon>Basidiomycota</taxon>
        <taxon>Agaricomycotina</taxon>
        <taxon>Agaricomycetes</taxon>
        <taxon>Polyporales</taxon>
        <taxon>Phanerochaetaceae</taxon>
        <taxon>Phlebiopsis</taxon>
    </lineage>
</organism>
<feature type="region of interest" description="Disordered" evidence="1">
    <location>
        <begin position="185"/>
        <end position="212"/>
    </location>
</feature>
<protein>
    <submittedName>
        <fullName evidence="2">Uncharacterized protein</fullName>
    </submittedName>
</protein>
<name>A0A0C3NA73_PHLG1</name>
<dbReference type="Proteomes" id="UP000053257">
    <property type="component" value="Unassembled WGS sequence"/>
</dbReference>
<proteinExistence type="predicted"/>
<keyword evidence="3" id="KW-1185">Reference proteome</keyword>
<feature type="non-terminal residue" evidence="2">
    <location>
        <position position="1"/>
    </location>
</feature>
<evidence type="ECO:0000313" key="2">
    <source>
        <dbReference type="EMBL" id="KIP01374.1"/>
    </source>
</evidence>
<reference evidence="2 3" key="1">
    <citation type="journal article" date="2014" name="PLoS Genet.">
        <title>Analysis of the Phlebiopsis gigantea genome, transcriptome and secretome provides insight into its pioneer colonization strategies of wood.</title>
        <authorList>
            <person name="Hori C."/>
            <person name="Ishida T."/>
            <person name="Igarashi K."/>
            <person name="Samejima M."/>
            <person name="Suzuki H."/>
            <person name="Master E."/>
            <person name="Ferreira P."/>
            <person name="Ruiz-Duenas F.J."/>
            <person name="Held B."/>
            <person name="Canessa P."/>
            <person name="Larrondo L.F."/>
            <person name="Schmoll M."/>
            <person name="Druzhinina I.S."/>
            <person name="Kubicek C.P."/>
            <person name="Gaskell J.A."/>
            <person name="Kersten P."/>
            <person name="St John F."/>
            <person name="Glasner J."/>
            <person name="Sabat G."/>
            <person name="Splinter BonDurant S."/>
            <person name="Syed K."/>
            <person name="Yadav J."/>
            <person name="Mgbeahuruike A.C."/>
            <person name="Kovalchuk A."/>
            <person name="Asiegbu F.O."/>
            <person name="Lackner G."/>
            <person name="Hoffmeister D."/>
            <person name="Rencoret J."/>
            <person name="Gutierrez A."/>
            <person name="Sun H."/>
            <person name="Lindquist E."/>
            <person name="Barry K."/>
            <person name="Riley R."/>
            <person name="Grigoriev I.V."/>
            <person name="Henrissat B."/>
            <person name="Kues U."/>
            <person name="Berka R.M."/>
            <person name="Martinez A.T."/>
            <person name="Covert S.F."/>
            <person name="Blanchette R.A."/>
            <person name="Cullen D."/>
        </authorList>
    </citation>
    <scope>NUCLEOTIDE SEQUENCE [LARGE SCALE GENOMIC DNA]</scope>
    <source>
        <strain evidence="2 3">11061_1 CR5-6</strain>
    </source>
</reference>
<feature type="region of interest" description="Disordered" evidence="1">
    <location>
        <begin position="90"/>
        <end position="162"/>
    </location>
</feature>
<accession>A0A0C3NA73</accession>
<dbReference type="OrthoDB" id="3224221at2759"/>
<feature type="compositionally biased region" description="Polar residues" evidence="1">
    <location>
        <begin position="119"/>
        <end position="129"/>
    </location>
</feature>
<sequence length="783" mass="88146">ITAEETLDHENSTARDAVHNHVITTSGDPLLRSVTDMNQDGMSKSQVVDPAVELCVSEAGSASQTRARVDDVQNVPRQLEHFQGKILDISRQCEDTPFSPRESEQSGNWDNPQLEHETLQSNGQNSPLPSNMCLGRESSARLGPVHPTTTASPPSPESESDSPALIIVDPEVPDCTILLARGDLPPARCNTSEGSRDTPTKRLPTSSNGQIMNSDTARNIVKVLHRVAQQPDLLELFSGLQLDDSPSSAQRLVDIVDRVSKGTDITTSSTDTTKAPPSKSVKFYHPTPRSPSTASEHSSEDSWAQNTQLQADVIEAETLLSAVARRMQESDSGDSDSDAQQPSDRSPRHTLSWKERATADAQQKAQAHSQKEFMKRQTRMEKQLKGMENNIQDIRRSIVQLVVDPRERGPSLSPTAVIVQPSIPEPRTQEISTSTSGCAVVPVNLLLPSRRTRRKATVLPTLVLNRKLTKHKAPERLEFETRVRDLVAVDLGRGENKPSAPLPPPPSRDSVERYRRTGHGGPTRDHFRVDYEGGPGSAWNVRLAQVFAENCIEQAFYGWTQAEYDDICEHFRTNLKTIISHYRQKQAGPALSSIFHRKEQNRRMRRAENLHERRVLICSTMHSLRPFLPHIWQMGKEGMSDDEDAHEHGERIYRSSIPHWRSREITIYVRILDLLHLSTKFDKFLTAASGNWPRVRTPSQDIAQKPPVGRLPRNFYNSDWLETLSDQQIEALSILPDAEFSHTEEDLRIAYQHMNIRSRNDQPDRKESFDRERLLRWVLTGES</sequence>
<dbReference type="EMBL" id="KN840805">
    <property type="protein sequence ID" value="KIP01374.1"/>
    <property type="molecule type" value="Genomic_DNA"/>
</dbReference>
<feature type="region of interest" description="Disordered" evidence="1">
    <location>
        <begin position="490"/>
        <end position="526"/>
    </location>
</feature>
<feature type="region of interest" description="Disordered" evidence="1">
    <location>
        <begin position="263"/>
        <end position="305"/>
    </location>
</feature>
<feature type="region of interest" description="Disordered" evidence="1">
    <location>
        <begin position="326"/>
        <end position="370"/>
    </location>
</feature>
<evidence type="ECO:0000256" key="1">
    <source>
        <dbReference type="SAM" id="MobiDB-lite"/>
    </source>
</evidence>
<dbReference type="HOGENOM" id="CLU_358117_0_0_1"/>
<gene>
    <name evidence="2" type="ORF">PHLGIDRAFT_17239</name>
</gene>
<feature type="compositionally biased region" description="Polar residues" evidence="1">
    <location>
        <begin position="290"/>
        <end position="305"/>
    </location>
</feature>
<evidence type="ECO:0000313" key="3">
    <source>
        <dbReference type="Proteomes" id="UP000053257"/>
    </source>
</evidence>
<feature type="compositionally biased region" description="Low complexity" evidence="1">
    <location>
        <begin position="263"/>
        <end position="273"/>
    </location>
</feature>